<evidence type="ECO:0000313" key="3">
    <source>
        <dbReference type="EMBL" id="MCQ9210186.1"/>
    </source>
</evidence>
<proteinExistence type="predicted"/>
<reference evidence="3" key="1">
    <citation type="submission" date="2022-07" db="EMBL/GenBank/DDBJ databases">
        <authorList>
            <person name="Jung M.-Y."/>
            <person name="Lee M."/>
        </authorList>
    </citation>
    <scope>NUCLEOTIDE SEQUENCE</scope>
    <source>
        <strain evidence="3">S8</strain>
    </source>
</reference>
<dbReference type="Gene3D" id="2.40.260.10">
    <property type="entry name" value="Sortase"/>
    <property type="match status" value="1"/>
</dbReference>
<name>A0ABT1WNW5_9LACT</name>
<dbReference type="EMBL" id="JANHNZ010000005">
    <property type="protein sequence ID" value="MCQ9210186.1"/>
    <property type="molecule type" value="Genomic_DNA"/>
</dbReference>
<keyword evidence="1" id="KW-0378">Hydrolase</keyword>
<dbReference type="Pfam" id="PF04203">
    <property type="entry name" value="Sortase"/>
    <property type="match status" value="1"/>
</dbReference>
<gene>
    <name evidence="3" type="ORF">NPA36_06440</name>
</gene>
<dbReference type="SUPFAM" id="SSF63817">
    <property type="entry name" value="Sortase"/>
    <property type="match status" value="1"/>
</dbReference>
<accession>A0ABT1WNW5</accession>
<feature type="transmembrane region" description="Helical" evidence="2">
    <location>
        <begin position="266"/>
        <end position="287"/>
    </location>
</feature>
<evidence type="ECO:0000256" key="1">
    <source>
        <dbReference type="ARBA" id="ARBA00022801"/>
    </source>
</evidence>
<dbReference type="InterPro" id="IPR042002">
    <property type="entry name" value="Sortase_C"/>
</dbReference>
<reference evidence="3" key="2">
    <citation type="journal article" date="2023" name="Curr. Microbiol.">
        <title>Granulicatella seriolae sp. nov., a Novel Facultative Anaerobe Isolated from Yellowtail Marine Fish.</title>
        <authorList>
            <person name="Lee M."/>
            <person name="Choi Y.J."/>
            <person name="Farooq A."/>
            <person name="Jeong J.B."/>
            <person name="Jung M.Y."/>
        </authorList>
    </citation>
    <scope>NUCLEOTIDE SEQUENCE</scope>
    <source>
        <strain evidence="3">S8</strain>
    </source>
</reference>
<evidence type="ECO:0000256" key="2">
    <source>
        <dbReference type="SAM" id="Phobius"/>
    </source>
</evidence>
<dbReference type="NCBIfam" id="NF033745">
    <property type="entry name" value="class_C_sortase"/>
    <property type="match status" value="1"/>
</dbReference>
<keyword evidence="2" id="KW-1133">Transmembrane helix</keyword>
<dbReference type="CDD" id="cd05827">
    <property type="entry name" value="Sortase_C"/>
    <property type="match status" value="1"/>
</dbReference>
<evidence type="ECO:0000313" key="4">
    <source>
        <dbReference type="Proteomes" id="UP001059480"/>
    </source>
</evidence>
<dbReference type="InterPro" id="IPR023365">
    <property type="entry name" value="Sortase_dom-sf"/>
</dbReference>
<reference evidence="3" key="3">
    <citation type="journal article" date="2023" name="Microbiol. Resour. Announc.">
        <title>Draft Genome Sequence of Granulicatella sp. Strain S8, Isolated from a Marine Fish, Seriola quinqueradiata.</title>
        <authorList>
            <person name="Lee M."/>
            <person name="Farooq A."/>
            <person name="Jeong J.B."/>
            <person name="Jung M.Y."/>
        </authorList>
    </citation>
    <scope>NUCLEOTIDE SEQUENCE</scope>
    <source>
        <strain evidence="3">S8</strain>
    </source>
</reference>
<dbReference type="InterPro" id="IPR005754">
    <property type="entry name" value="Sortase"/>
</dbReference>
<organism evidence="3 4">
    <name type="scientific">Granulicatella seriolae</name>
    <dbReference type="NCBI Taxonomy" id="2967226"/>
    <lineage>
        <taxon>Bacteria</taxon>
        <taxon>Bacillati</taxon>
        <taxon>Bacillota</taxon>
        <taxon>Bacilli</taxon>
        <taxon>Lactobacillales</taxon>
        <taxon>Carnobacteriaceae</taxon>
        <taxon>Granulicatella</taxon>
    </lineage>
</organism>
<keyword evidence="2" id="KW-0472">Membrane</keyword>
<sequence>MQQRSSNKRVYRMGLITILVGLLVILYPLQSITWNHFTSKDELKTFLQDEQKMTDQVKQRLEEQAKTYNSSIDPNAVGVVDPFEVKDFTTATILSMEPDAAFAFVSIPKIDETLPIYQGASDYHLSLGAAHVTGTSLPIGGMGQRSVIAGHRGYATQRMFQYLDRLEPGDKIYITILGKVLTYEVYDSQVIWPSESGKLAAVDGEDVLTLLTCTPYLVNTERLLVNARRVDEVSSTTGQVSQTPEDQVAQVSQGTVDQGVEFRIRLFQILVLVLWLAVALVFIKLLVSFRHKKIGE</sequence>
<keyword evidence="2" id="KW-0812">Transmembrane</keyword>
<dbReference type="NCBIfam" id="TIGR01076">
    <property type="entry name" value="sortase_fam"/>
    <property type="match status" value="1"/>
</dbReference>
<dbReference type="RefSeq" id="WP_256945300.1">
    <property type="nucleotide sequence ID" value="NZ_JANHNZ010000005.1"/>
</dbReference>
<protein>
    <submittedName>
        <fullName evidence="3">Class C sortase</fullName>
    </submittedName>
</protein>
<comment type="caution">
    <text evidence="3">The sequence shown here is derived from an EMBL/GenBank/DDBJ whole genome shotgun (WGS) entry which is preliminary data.</text>
</comment>
<dbReference type="Proteomes" id="UP001059480">
    <property type="component" value="Unassembled WGS sequence"/>
</dbReference>
<keyword evidence="4" id="KW-1185">Reference proteome</keyword>